<accession>A0A8C2KC84</accession>
<feature type="domain" description="Protein kinase" evidence="14">
    <location>
        <begin position="34"/>
        <end position="286"/>
    </location>
</feature>
<feature type="compositionally biased region" description="Acidic residues" evidence="13">
    <location>
        <begin position="310"/>
        <end position="323"/>
    </location>
</feature>
<dbReference type="GO" id="GO:0004674">
    <property type="term" value="F:protein serine/threonine kinase activity"/>
    <property type="evidence" value="ECO:0007669"/>
    <property type="project" value="UniProtKB-KW"/>
</dbReference>
<evidence type="ECO:0000256" key="9">
    <source>
        <dbReference type="ARBA" id="ARBA00047899"/>
    </source>
</evidence>
<comment type="catalytic activity">
    <reaction evidence="10">
        <text>L-seryl-[protein] + ATP = O-phospho-L-seryl-[protein] + ADP + H(+)</text>
        <dbReference type="Rhea" id="RHEA:17989"/>
        <dbReference type="Rhea" id="RHEA-COMP:9863"/>
        <dbReference type="Rhea" id="RHEA-COMP:11604"/>
        <dbReference type="ChEBI" id="CHEBI:15378"/>
        <dbReference type="ChEBI" id="CHEBI:29999"/>
        <dbReference type="ChEBI" id="CHEBI:30616"/>
        <dbReference type="ChEBI" id="CHEBI:83421"/>
        <dbReference type="ChEBI" id="CHEBI:456216"/>
        <dbReference type="EC" id="2.7.11.1"/>
    </reaction>
</comment>
<feature type="compositionally biased region" description="Basic and acidic residues" evidence="13">
    <location>
        <begin position="442"/>
        <end position="453"/>
    </location>
</feature>
<feature type="region of interest" description="Disordered" evidence="13">
    <location>
        <begin position="808"/>
        <end position="830"/>
    </location>
</feature>
<dbReference type="PANTHER" id="PTHR46538">
    <property type="entry name" value="PROTEIN KINASE DOMAIN-CONTAINING PROTEIN"/>
    <property type="match status" value="1"/>
</dbReference>
<evidence type="ECO:0000256" key="13">
    <source>
        <dbReference type="SAM" id="MobiDB-lite"/>
    </source>
</evidence>
<dbReference type="GO" id="GO:0005524">
    <property type="term" value="F:ATP binding"/>
    <property type="evidence" value="ECO:0007669"/>
    <property type="project" value="UniProtKB-UniRule"/>
</dbReference>
<dbReference type="Gene3D" id="3.30.200.20">
    <property type="entry name" value="Phosphorylase Kinase, domain 1"/>
    <property type="match status" value="1"/>
</dbReference>
<evidence type="ECO:0000256" key="3">
    <source>
        <dbReference type="ARBA" id="ARBA00022527"/>
    </source>
</evidence>
<dbReference type="PROSITE" id="PS50011">
    <property type="entry name" value="PROTEIN_KINASE_DOM"/>
    <property type="match status" value="1"/>
</dbReference>
<feature type="coiled-coil region" evidence="12">
    <location>
        <begin position="530"/>
        <end position="704"/>
    </location>
</feature>
<evidence type="ECO:0000256" key="6">
    <source>
        <dbReference type="ARBA" id="ARBA00022741"/>
    </source>
</evidence>
<dbReference type="InterPro" id="IPR017441">
    <property type="entry name" value="Protein_kinase_ATP_BS"/>
</dbReference>
<evidence type="ECO:0000313" key="15">
    <source>
        <dbReference type="Ensembl" id="ENSCCRP00020108263.1"/>
    </source>
</evidence>
<evidence type="ECO:0000256" key="1">
    <source>
        <dbReference type="ARBA" id="ARBA00008874"/>
    </source>
</evidence>
<dbReference type="InterPro" id="IPR022165">
    <property type="entry name" value="PKK"/>
</dbReference>
<evidence type="ECO:0000256" key="12">
    <source>
        <dbReference type="SAM" id="Coils"/>
    </source>
</evidence>
<proteinExistence type="inferred from homology"/>
<keyword evidence="7" id="KW-0418">Kinase</keyword>
<evidence type="ECO:0000259" key="14">
    <source>
        <dbReference type="PROSITE" id="PS50011"/>
    </source>
</evidence>
<dbReference type="InterPro" id="IPR000719">
    <property type="entry name" value="Prot_kinase_dom"/>
</dbReference>
<keyword evidence="4" id="KW-0597">Phosphoprotein</keyword>
<evidence type="ECO:0000256" key="7">
    <source>
        <dbReference type="ARBA" id="ARBA00022777"/>
    </source>
</evidence>
<reference evidence="15" key="1">
    <citation type="submission" date="2025-08" db="UniProtKB">
        <authorList>
            <consortium name="Ensembl"/>
        </authorList>
    </citation>
    <scope>IDENTIFICATION</scope>
</reference>
<feature type="binding site" evidence="11">
    <location>
        <position position="63"/>
    </location>
    <ligand>
        <name>ATP</name>
        <dbReference type="ChEBI" id="CHEBI:30616"/>
    </ligand>
</feature>
<dbReference type="PROSITE" id="PS00107">
    <property type="entry name" value="PROTEIN_KINASE_ATP"/>
    <property type="match status" value="1"/>
</dbReference>
<evidence type="ECO:0000256" key="5">
    <source>
        <dbReference type="ARBA" id="ARBA00022679"/>
    </source>
</evidence>
<feature type="compositionally biased region" description="Basic and acidic residues" evidence="13">
    <location>
        <begin position="364"/>
        <end position="381"/>
    </location>
</feature>
<dbReference type="FunFam" id="3.30.200.20:FF:000120">
    <property type="entry name" value="STE20-like serine/threonine-protein kinase"/>
    <property type="match status" value="1"/>
</dbReference>
<dbReference type="Pfam" id="PF00069">
    <property type="entry name" value="Pkinase"/>
    <property type="match status" value="1"/>
</dbReference>
<organism evidence="15 16">
    <name type="scientific">Cyprinus carpio</name>
    <name type="common">Common carp</name>
    <dbReference type="NCBI Taxonomy" id="7962"/>
    <lineage>
        <taxon>Eukaryota</taxon>
        <taxon>Metazoa</taxon>
        <taxon>Chordata</taxon>
        <taxon>Craniata</taxon>
        <taxon>Vertebrata</taxon>
        <taxon>Euteleostomi</taxon>
        <taxon>Actinopterygii</taxon>
        <taxon>Neopterygii</taxon>
        <taxon>Teleostei</taxon>
        <taxon>Ostariophysi</taxon>
        <taxon>Cypriniformes</taxon>
        <taxon>Cyprinidae</taxon>
        <taxon>Cyprininae</taxon>
        <taxon>Cyprinus</taxon>
    </lineage>
</organism>
<dbReference type="Proteomes" id="UP000694701">
    <property type="component" value="Unplaced"/>
</dbReference>
<feature type="compositionally biased region" description="Basic and acidic residues" evidence="13">
    <location>
        <begin position="808"/>
        <end position="829"/>
    </location>
</feature>
<evidence type="ECO:0000256" key="2">
    <source>
        <dbReference type="ARBA" id="ARBA00012513"/>
    </source>
</evidence>
<evidence type="ECO:0000256" key="10">
    <source>
        <dbReference type="ARBA" id="ARBA00048679"/>
    </source>
</evidence>
<dbReference type="FunFam" id="1.10.510.10:FF:000081">
    <property type="entry name" value="STE20-like serine/threonine-protein kinase"/>
    <property type="match status" value="1"/>
</dbReference>
<dbReference type="Gene3D" id="1.10.510.10">
    <property type="entry name" value="Transferase(Phosphotransferase) domain 1"/>
    <property type="match status" value="1"/>
</dbReference>
<sequence length="951" mass="111620">MSFFNFRKIFKLGTEKKKKQYEHVHRDINPEEVWEIVGELGDGAFGKVYKAQNKQTGILAAAKVIDTKTEEELEDYMVEIEILASCDHQYIVKLLDAFYYESKLWPFCMCMCVSAELERPLTEPQIRVVCKQTLEALTYLHENKTIHRDLKAGNILLTSDGDVKLADFGVSAKNTKTLQRRDSFIGTPYWMAPEVVMCETSKDRPYDYKADIWSLGVTLIELAQIEPPNHEMNPMRVLLKIAKSEPPTLAAPSRWSPEFSDFLRKALDKNVDNRWNALQLLQHPFVSNVMDNKPLRELIAEAKAEVFEEIEEGKEEEEEEEPESQTVPSPHVPTEELNEEQTEPLPDVSTEEVKEGLPPVAIEVQEKAGDKEESSEPKDDLAPQGVDVVEDNSVNELPVVVINGVKEEEVSATEEPQEAHEDGPEIQEAPTMPESDQNSEVTKPDVEKEKDSDSGSSSAADTNSIDINLSISSFLSKSKEGSVSIQDYRRQKKTLKKTRKFMVDGVEVSVTTSKMVTDNDTKSEELRFLRRQELRELRLLQKEEQRAQQQLSNKLQQQKELLFRRFEQEMAGKKRQYDQEVENLEKQQKQTIERLEQDHTNRLRDEAKRIKAEQDKELSKFQNMLKNRKKEVKQEVGMSPKHIRKELMKRLKEDLAVEQEFLQRQQQELDGALKKIIQQHKLEIATIERDCLNHKQQLMRAREAAMWELEERHLQEKHQLLKQQLKDQYFMQRHQLLKRHDKEMEQMQGYNQRLIEEMKNRQAQERARLPKIQRSEAKTRMAMFKKSLRITGTGTPEQDREKIKQFATQEDKRQKNERLHQHQKHENQMRDLQLQCDSNIRELQQMQNEKCHLLIEHETQKLKELDEEHSQELKDWREKLRPRKKCICNIKDKPNIFKALEEEFTRKLQEQEVFFKMSGETECLNPTTQSRVSKFYPIPSIDYLKFRFSFY</sequence>
<keyword evidence="5" id="KW-0808">Transferase</keyword>
<comment type="catalytic activity">
    <reaction evidence="9">
        <text>L-threonyl-[protein] + ATP = O-phospho-L-threonyl-[protein] + ADP + H(+)</text>
        <dbReference type="Rhea" id="RHEA:46608"/>
        <dbReference type="Rhea" id="RHEA-COMP:11060"/>
        <dbReference type="Rhea" id="RHEA-COMP:11605"/>
        <dbReference type="ChEBI" id="CHEBI:15378"/>
        <dbReference type="ChEBI" id="CHEBI:30013"/>
        <dbReference type="ChEBI" id="CHEBI:30616"/>
        <dbReference type="ChEBI" id="CHEBI:61977"/>
        <dbReference type="ChEBI" id="CHEBI:456216"/>
        <dbReference type="EC" id="2.7.11.1"/>
    </reaction>
</comment>
<feature type="region of interest" description="Disordered" evidence="13">
    <location>
        <begin position="310"/>
        <end position="467"/>
    </location>
</feature>
<evidence type="ECO:0000256" key="11">
    <source>
        <dbReference type="PROSITE-ProRule" id="PRU10141"/>
    </source>
</evidence>
<dbReference type="InterPro" id="IPR051585">
    <property type="entry name" value="STE20_Ser/Thr_Kinases"/>
</dbReference>
<dbReference type="EC" id="2.7.11.1" evidence="2"/>
<dbReference type="AlphaFoldDB" id="A0A8C2KC84"/>
<evidence type="ECO:0000256" key="4">
    <source>
        <dbReference type="ARBA" id="ARBA00022553"/>
    </source>
</evidence>
<dbReference type="SUPFAM" id="SSF56112">
    <property type="entry name" value="Protein kinase-like (PK-like)"/>
    <property type="match status" value="1"/>
</dbReference>
<protein>
    <recommendedName>
        <fullName evidence="2">non-specific serine/threonine protein kinase</fullName>
        <ecNumber evidence="2">2.7.11.1</ecNumber>
    </recommendedName>
</protein>
<keyword evidence="3" id="KW-0723">Serine/threonine-protein kinase</keyword>
<dbReference type="SMART" id="SM00220">
    <property type="entry name" value="S_TKc"/>
    <property type="match status" value="1"/>
</dbReference>
<dbReference type="PANTHER" id="PTHR46538:SF1">
    <property type="entry name" value="NON-SPECIFIC SERINE_THREONINE PROTEIN KINASE"/>
    <property type="match status" value="1"/>
</dbReference>
<keyword evidence="12" id="KW-0175">Coiled coil</keyword>
<dbReference type="Pfam" id="PF12474">
    <property type="entry name" value="PKK"/>
    <property type="match status" value="2"/>
</dbReference>
<evidence type="ECO:0000256" key="8">
    <source>
        <dbReference type="ARBA" id="ARBA00022840"/>
    </source>
</evidence>
<dbReference type="Ensembl" id="ENSCCRT00020118271.1">
    <property type="protein sequence ID" value="ENSCCRP00020108263.1"/>
    <property type="gene ID" value="ENSCCRG00020047679.1"/>
</dbReference>
<comment type="similarity">
    <text evidence="1">Belongs to the protein kinase superfamily. STE Ser/Thr protein kinase family. STE20 subfamily.</text>
</comment>
<keyword evidence="8 11" id="KW-0067">ATP-binding</keyword>
<name>A0A8C2KC84_CYPCA</name>
<dbReference type="InterPro" id="IPR011009">
    <property type="entry name" value="Kinase-like_dom_sf"/>
</dbReference>
<evidence type="ECO:0000313" key="16">
    <source>
        <dbReference type="Proteomes" id="UP000694701"/>
    </source>
</evidence>
<keyword evidence="6 11" id="KW-0547">Nucleotide-binding</keyword>